<keyword evidence="9" id="KW-1185">Reference proteome</keyword>
<dbReference type="Gene3D" id="1.10.3720.10">
    <property type="entry name" value="MetI-like"/>
    <property type="match status" value="1"/>
</dbReference>
<feature type="transmembrane region" description="Helical" evidence="6">
    <location>
        <begin position="24"/>
        <end position="51"/>
    </location>
</feature>
<feature type="transmembrane region" description="Helical" evidence="6">
    <location>
        <begin position="88"/>
        <end position="109"/>
    </location>
</feature>
<comment type="caution">
    <text evidence="8">The sequence shown here is derived from an EMBL/GenBank/DDBJ whole genome shotgun (WGS) entry which is preliminary data.</text>
</comment>
<proteinExistence type="inferred from homology"/>
<feature type="transmembrane region" description="Helical" evidence="6">
    <location>
        <begin position="219"/>
        <end position="240"/>
    </location>
</feature>
<feature type="transmembrane region" description="Helical" evidence="6">
    <location>
        <begin position="276"/>
        <end position="301"/>
    </location>
</feature>
<evidence type="ECO:0000256" key="3">
    <source>
        <dbReference type="ARBA" id="ARBA00022692"/>
    </source>
</evidence>
<dbReference type="Pfam" id="PF00528">
    <property type="entry name" value="BPD_transp_1"/>
    <property type="match status" value="1"/>
</dbReference>
<organism evidence="8 9">
    <name type="scientific">Paenibacillus ginsengarvi</name>
    <dbReference type="NCBI Taxonomy" id="400777"/>
    <lineage>
        <taxon>Bacteria</taxon>
        <taxon>Bacillati</taxon>
        <taxon>Bacillota</taxon>
        <taxon>Bacilli</taxon>
        <taxon>Bacillales</taxon>
        <taxon>Paenibacillaceae</taxon>
        <taxon>Paenibacillus</taxon>
    </lineage>
</organism>
<gene>
    <name evidence="8" type="ORF">D7M11_24855</name>
</gene>
<evidence type="ECO:0000256" key="4">
    <source>
        <dbReference type="ARBA" id="ARBA00022989"/>
    </source>
</evidence>
<accession>A0A3B0BUA6</accession>
<feature type="domain" description="ABC transmembrane type-1" evidence="7">
    <location>
        <begin position="84"/>
        <end position="297"/>
    </location>
</feature>
<keyword evidence="4 6" id="KW-1133">Transmembrane helix</keyword>
<dbReference type="GO" id="GO:0005886">
    <property type="term" value="C:plasma membrane"/>
    <property type="evidence" value="ECO:0007669"/>
    <property type="project" value="UniProtKB-SubCell"/>
</dbReference>
<comment type="subcellular location">
    <subcellularLocation>
        <location evidence="6">Cell membrane</location>
        <topology evidence="6">Multi-pass membrane protein</topology>
    </subcellularLocation>
    <subcellularLocation>
        <location evidence="1">Membrane</location>
        <topology evidence="1">Multi-pass membrane protein</topology>
    </subcellularLocation>
</comment>
<reference evidence="8 9" key="1">
    <citation type="journal article" date="2007" name="Int. J. Syst. Evol. Microbiol.">
        <title>Paenibacillus ginsengarvi sp. nov., isolated from soil from ginseng cultivation.</title>
        <authorList>
            <person name="Yoon M.H."/>
            <person name="Ten L.N."/>
            <person name="Im W.T."/>
        </authorList>
    </citation>
    <scope>NUCLEOTIDE SEQUENCE [LARGE SCALE GENOMIC DNA]</scope>
    <source>
        <strain evidence="8 9">KCTC 13059</strain>
    </source>
</reference>
<feature type="transmembrane region" description="Helical" evidence="6">
    <location>
        <begin position="179"/>
        <end position="198"/>
    </location>
</feature>
<dbReference type="PANTHER" id="PTHR43496">
    <property type="entry name" value="PROTEIN LPLB"/>
    <property type="match status" value="1"/>
</dbReference>
<keyword evidence="3 6" id="KW-0812">Transmembrane</keyword>
<dbReference type="Proteomes" id="UP000282311">
    <property type="component" value="Unassembled WGS sequence"/>
</dbReference>
<keyword evidence="5 6" id="KW-0472">Membrane</keyword>
<dbReference type="InterPro" id="IPR035906">
    <property type="entry name" value="MetI-like_sf"/>
</dbReference>
<evidence type="ECO:0000259" key="7">
    <source>
        <dbReference type="PROSITE" id="PS50928"/>
    </source>
</evidence>
<dbReference type="RefSeq" id="WP_120749963.1">
    <property type="nucleotide sequence ID" value="NZ_RBAH01000021.1"/>
</dbReference>
<protein>
    <submittedName>
        <fullName evidence="8">Sugar ABC transporter permease</fullName>
    </submittedName>
</protein>
<evidence type="ECO:0000256" key="6">
    <source>
        <dbReference type="RuleBase" id="RU363032"/>
    </source>
</evidence>
<dbReference type="GO" id="GO:0055085">
    <property type="term" value="P:transmembrane transport"/>
    <property type="evidence" value="ECO:0007669"/>
    <property type="project" value="InterPro"/>
</dbReference>
<evidence type="ECO:0000256" key="2">
    <source>
        <dbReference type="ARBA" id="ARBA00022448"/>
    </source>
</evidence>
<dbReference type="AlphaFoldDB" id="A0A3B0BUA6"/>
<evidence type="ECO:0000256" key="5">
    <source>
        <dbReference type="ARBA" id="ARBA00023136"/>
    </source>
</evidence>
<dbReference type="InterPro" id="IPR000515">
    <property type="entry name" value="MetI-like"/>
</dbReference>
<dbReference type="PANTHER" id="PTHR43496:SF1">
    <property type="entry name" value="POLYGALACTURONAN_RHAMNOGALACTURONAN TRANSPORT SYSTEM PERMEASE PROTEIN YTEP"/>
    <property type="match status" value="1"/>
</dbReference>
<evidence type="ECO:0000313" key="8">
    <source>
        <dbReference type="EMBL" id="RKN76031.1"/>
    </source>
</evidence>
<dbReference type="OrthoDB" id="2637002at2"/>
<sequence>MLARTETAKSRFGEYCKKIAKDRLLYLLALPGICYFLIFKYAPMYGILIAFQDYNPFLGMFKSDWVGFYHFERLFHYADFWKIFRNTIVISLLNLIFFFPAPLLLSLLLHEVRHMLYKRAVQTVMYLPHFVSWVVIGSLTITFLDSKGAGMAFFASLGYQGQILQDESYFWGLVTMQSIWKEMGWGTIIFLAALAGINPELYEAARVDGASRWKQMLHITLPQIMFTIVLMLILRLGGILDLSFDQLYLMGNPAVLSVAEVFDTYVYKVGVMQGNFSYATAIGMFKSVIGLILVLSANYVARKTSEYALF</sequence>
<dbReference type="CDD" id="cd06261">
    <property type="entry name" value="TM_PBP2"/>
    <property type="match status" value="1"/>
</dbReference>
<dbReference type="PROSITE" id="PS50928">
    <property type="entry name" value="ABC_TM1"/>
    <property type="match status" value="1"/>
</dbReference>
<feature type="transmembrane region" description="Helical" evidence="6">
    <location>
        <begin position="130"/>
        <end position="159"/>
    </location>
</feature>
<evidence type="ECO:0000256" key="1">
    <source>
        <dbReference type="ARBA" id="ARBA00004141"/>
    </source>
</evidence>
<comment type="similarity">
    <text evidence="6">Belongs to the binding-protein-dependent transport system permease family.</text>
</comment>
<name>A0A3B0BUA6_9BACL</name>
<dbReference type="SUPFAM" id="SSF161098">
    <property type="entry name" value="MetI-like"/>
    <property type="match status" value="1"/>
</dbReference>
<keyword evidence="2 6" id="KW-0813">Transport</keyword>
<dbReference type="EMBL" id="RBAH01000021">
    <property type="protein sequence ID" value="RKN76031.1"/>
    <property type="molecule type" value="Genomic_DNA"/>
</dbReference>
<evidence type="ECO:0000313" key="9">
    <source>
        <dbReference type="Proteomes" id="UP000282311"/>
    </source>
</evidence>